<comment type="caution">
    <text evidence="1">The sequence shown here is derived from an EMBL/GenBank/DDBJ whole genome shotgun (WGS) entry which is preliminary data.</text>
</comment>
<gene>
    <name evidence="1" type="ORF">E0I61_09700</name>
</gene>
<dbReference type="PROSITE" id="PS51257">
    <property type="entry name" value="PROKAR_LIPOPROTEIN"/>
    <property type="match status" value="1"/>
</dbReference>
<dbReference type="Proteomes" id="UP000294685">
    <property type="component" value="Unassembled WGS sequence"/>
</dbReference>
<evidence type="ECO:0008006" key="3">
    <source>
        <dbReference type="Google" id="ProtNLM"/>
    </source>
</evidence>
<name>A0ABY2DSK5_9FLAO</name>
<organism evidence="1 2">
    <name type="scientific">Flavobacterium ranwuense</name>
    <dbReference type="NCBI Taxonomy" id="2541725"/>
    <lineage>
        <taxon>Bacteria</taxon>
        <taxon>Pseudomonadati</taxon>
        <taxon>Bacteroidota</taxon>
        <taxon>Flavobacteriia</taxon>
        <taxon>Flavobacteriales</taxon>
        <taxon>Flavobacteriaceae</taxon>
        <taxon>Flavobacterium</taxon>
    </lineage>
</organism>
<protein>
    <recommendedName>
        <fullName evidence="3">Metallo-beta-lactamase domain-containing protein</fullName>
    </recommendedName>
</protein>
<sequence>MKKIIYNSLLIVSLFWLTTSCEEDLSNDSINLAEALKQVGGEINISNFNTLSYRINGASYEWEESTITMPNPINTSNYIFDYIEEVNSRKCKLIYNNLEIKQPFDYNSNSAIITINDKHGSISGKYDFKSHFFNQTSAIPIYSSKIEAILKNQKLANPIGLLKQAITLGLKVNENTLLIPTRIQGLNIELLFDSSTKLPKCARIKEDDYLYGDVYFEVKYENWSDISNIKFPKKLTYLLNDKVLKIETISNLIINPLITSDYFNITIANPIVFNEQNADFGYLHSQWYNRWIVRGLIFDQPLNSGAMILEDFDLSIYGIQNQHVGDNVKIIGRPDHSIYGVVIKTNDGLVIFESPLNNIWTRSIINTAKSKFPGIPVIAGISSHSHGATLSGIRETAYECGKIYTAQNGVGKLTSVINAIHNIHPDALSLNPRAVSIESVNNIVNLSGGEIQIHPLKTFFESNSLSGQHSDDMLIVYVPEYHLIIQSEMLWMGSFYRVWNGQAFNSYTPSTKSELKRRAKYLLDYINEKNLNVDKIISIQGGLGSMNDLLNVINN</sequence>
<evidence type="ECO:0000313" key="1">
    <source>
        <dbReference type="EMBL" id="TDE29421.1"/>
    </source>
</evidence>
<keyword evidence="2" id="KW-1185">Reference proteome</keyword>
<evidence type="ECO:0000313" key="2">
    <source>
        <dbReference type="Proteomes" id="UP000294685"/>
    </source>
</evidence>
<dbReference type="EMBL" id="SMLH01000004">
    <property type="protein sequence ID" value="TDE29421.1"/>
    <property type="molecule type" value="Genomic_DNA"/>
</dbReference>
<dbReference type="Gene3D" id="3.60.15.10">
    <property type="entry name" value="Ribonuclease Z/Hydroxyacylglutathione hydrolase-like"/>
    <property type="match status" value="1"/>
</dbReference>
<proteinExistence type="predicted"/>
<dbReference type="RefSeq" id="WP_132071063.1">
    <property type="nucleotide sequence ID" value="NZ_SMLH01000004.1"/>
</dbReference>
<dbReference type="InterPro" id="IPR036866">
    <property type="entry name" value="RibonucZ/Hydroxyglut_hydro"/>
</dbReference>
<reference evidence="1 2" key="1">
    <citation type="submission" date="2019-03" db="EMBL/GenBank/DDBJ databases">
        <title>Novel species of Flavobacterium.</title>
        <authorList>
            <person name="Liu Q."/>
            <person name="Xin Y.-H."/>
        </authorList>
    </citation>
    <scope>NUCLEOTIDE SEQUENCE [LARGE SCALE GENOMIC DNA]</scope>
    <source>
        <strain evidence="1 2">LB2P22</strain>
    </source>
</reference>
<accession>A0ABY2DSK5</accession>